<dbReference type="PANTHER" id="PTHR10046">
    <property type="entry name" value="ATP DEPENDENT LON PROTEASE FAMILY MEMBER"/>
    <property type="match status" value="1"/>
</dbReference>
<dbReference type="GO" id="GO:0004176">
    <property type="term" value="F:ATP-dependent peptidase activity"/>
    <property type="evidence" value="ECO:0007669"/>
    <property type="project" value="InterPro"/>
</dbReference>
<organism evidence="4 5">
    <name type="scientific">Thermoactinomyces intermedius</name>
    <dbReference type="NCBI Taxonomy" id="2024"/>
    <lineage>
        <taxon>Bacteria</taxon>
        <taxon>Bacillati</taxon>
        <taxon>Bacillota</taxon>
        <taxon>Bacilli</taxon>
        <taxon>Bacillales</taxon>
        <taxon>Thermoactinomycetaceae</taxon>
        <taxon>Thermoactinomyces</taxon>
    </lineage>
</organism>
<dbReference type="InterPro" id="IPR027065">
    <property type="entry name" value="Lon_Prtase"/>
</dbReference>
<feature type="domain" description="Lon proteolytic" evidence="2">
    <location>
        <begin position="237"/>
        <end position="335"/>
    </location>
</feature>
<dbReference type="GO" id="GO:0030163">
    <property type="term" value="P:protein catabolic process"/>
    <property type="evidence" value="ECO:0007669"/>
    <property type="project" value="InterPro"/>
</dbReference>
<dbReference type="Gene3D" id="3.30.230.10">
    <property type="match status" value="1"/>
</dbReference>
<dbReference type="InterPro" id="IPR036034">
    <property type="entry name" value="PDZ_sf"/>
</dbReference>
<dbReference type="GO" id="GO:0005524">
    <property type="term" value="F:ATP binding"/>
    <property type="evidence" value="ECO:0007669"/>
    <property type="project" value="InterPro"/>
</dbReference>
<evidence type="ECO:0000313" key="4">
    <source>
        <dbReference type="EMBL" id="MBH8594284.1"/>
    </source>
</evidence>
<dbReference type="Proteomes" id="UP000633619">
    <property type="component" value="Unassembled WGS sequence"/>
</dbReference>
<feature type="transmembrane region" description="Helical" evidence="1">
    <location>
        <begin position="12"/>
        <end position="33"/>
    </location>
</feature>
<proteinExistence type="predicted"/>
<dbReference type="EMBL" id="JAECVW010000001">
    <property type="protein sequence ID" value="MBH8594284.1"/>
    <property type="molecule type" value="Genomic_DNA"/>
</dbReference>
<dbReference type="Pfam" id="PF05362">
    <property type="entry name" value="Lon_C"/>
    <property type="match status" value="1"/>
</dbReference>
<keyword evidence="5" id="KW-1185">Reference proteome</keyword>
<dbReference type="SUPFAM" id="SSF54211">
    <property type="entry name" value="Ribosomal protein S5 domain 2-like"/>
    <property type="match status" value="1"/>
</dbReference>
<evidence type="ECO:0000256" key="1">
    <source>
        <dbReference type="SAM" id="Phobius"/>
    </source>
</evidence>
<keyword evidence="1" id="KW-1133">Transmembrane helix</keyword>
<keyword evidence="1" id="KW-0472">Membrane</keyword>
<dbReference type="AlphaFoldDB" id="A0A8I1DDV4"/>
<dbReference type="SUPFAM" id="SSF50156">
    <property type="entry name" value="PDZ domain-like"/>
    <property type="match status" value="1"/>
</dbReference>
<sequence>MNPWTKRDRIRVIAFIGLVAVIGALFLIPIPYYTISPGSAEDVSPLVNIKGHPPDEQGEFYLTTVSMKEGVLVDYLYSFLSGNVDLIPEEKVLAEDESDEDYERRQAESMQMSQNHAVIAAYRYAGKPVTVRVRGIEVLRLINGSVGLEEGDLITQIDHQPVRSVEQLTGYLSRKKAGETVRVRVIRQQTPRDLMVRLTSLPETNGKEKAGLGIVPVLKTEIETDPAVRIDSAKIGGPSAGLMFSLEVLNRLMPDDLTRGYRIAGTGTISPDGQVGQIGGIEYKIAAAAEKGAEFFFCPADKTPADQNEKLAKATVKAKRYSMKVIPVRSLNEAVAYLKRLPSQKH</sequence>
<name>A0A8I1DDV4_THEIN</name>
<dbReference type="InterPro" id="IPR001478">
    <property type="entry name" value="PDZ"/>
</dbReference>
<dbReference type="GO" id="GO:0006508">
    <property type="term" value="P:proteolysis"/>
    <property type="evidence" value="ECO:0007669"/>
    <property type="project" value="InterPro"/>
</dbReference>
<evidence type="ECO:0000259" key="3">
    <source>
        <dbReference type="Pfam" id="PF13180"/>
    </source>
</evidence>
<dbReference type="Pfam" id="PF13180">
    <property type="entry name" value="PDZ_2"/>
    <property type="match status" value="1"/>
</dbReference>
<dbReference type="NCBIfam" id="NF041438">
    <property type="entry name" value="SepM_fam_S16"/>
    <property type="match status" value="1"/>
</dbReference>
<gene>
    <name evidence="4" type="ORF">I8U20_02965</name>
</gene>
<reference evidence="4 5" key="1">
    <citation type="submission" date="2020-12" db="EMBL/GenBank/DDBJ databases">
        <title>WGS of Thermoactinomyces spp.</title>
        <authorList>
            <person name="Cheng K."/>
        </authorList>
    </citation>
    <scope>NUCLEOTIDE SEQUENCE [LARGE SCALE GENOMIC DNA]</scope>
    <source>
        <strain evidence="5">CICC 10671\DSM 43846</strain>
    </source>
</reference>
<comment type="caution">
    <text evidence="4">The sequence shown here is derived from an EMBL/GenBank/DDBJ whole genome shotgun (WGS) entry which is preliminary data.</text>
</comment>
<dbReference type="InterPro" id="IPR008269">
    <property type="entry name" value="Lon_proteolytic"/>
</dbReference>
<keyword evidence="1" id="KW-0812">Transmembrane</keyword>
<protein>
    <submittedName>
        <fullName evidence="4">PDZ domain-containing protein</fullName>
    </submittedName>
</protein>
<evidence type="ECO:0000313" key="5">
    <source>
        <dbReference type="Proteomes" id="UP000633619"/>
    </source>
</evidence>
<dbReference type="GO" id="GO:0004252">
    <property type="term" value="F:serine-type endopeptidase activity"/>
    <property type="evidence" value="ECO:0007669"/>
    <property type="project" value="InterPro"/>
</dbReference>
<dbReference type="InterPro" id="IPR014721">
    <property type="entry name" value="Ribsml_uS5_D2-typ_fold_subgr"/>
</dbReference>
<dbReference type="RefSeq" id="WP_181730770.1">
    <property type="nucleotide sequence ID" value="NZ_JACEIR010000001.1"/>
</dbReference>
<evidence type="ECO:0000259" key="2">
    <source>
        <dbReference type="Pfam" id="PF05362"/>
    </source>
</evidence>
<dbReference type="Gene3D" id="2.30.42.10">
    <property type="match status" value="1"/>
</dbReference>
<accession>A0A8I1DDV4</accession>
<feature type="domain" description="PDZ" evidence="3">
    <location>
        <begin position="147"/>
        <end position="197"/>
    </location>
</feature>
<dbReference type="InterPro" id="IPR020568">
    <property type="entry name" value="Ribosomal_Su5_D2-typ_SF"/>
</dbReference>